<dbReference type="Pfam" id="PF13365">
    <property type="entry name" value="Trypsin_2"/>
    <property type="match status" value="1"/>
</dbReference>
<keyword evidence="7" id="KW-1185">Reference proteome</keyword>
<evidence type="ECO:0000256" key="2">
    <source>
        <dbReference type="ARBA" id="ARBA00022670"/>
    </source>
</evidence>
<dbReference type="Proteomes" id="UP000460287">
    <property type="component" value="Unassembled WGS sequence"/>
</dbReference>
<dbReference type="InterPro" id="IPR001940">
    <property type="entry name" value="Peptidase_S1C"/>
</dbReference>
<dbReference type="InterPro" id="IPR009003">
    <property type="entry name" value="Peptidase_S1_PA"/>
</dbReference>
<keyword evidence="4" id="KW-0812">Transmembrane</keyword>
<dbReference type="InterPro" id="IPR043504">
    <property type="entry name" value="Peptidase_S1_PA_chymotrypsin"/>
</dbReference>
<dbReference type="InterPro" id="IPR001478">
    <property type="entry name" value="PDZ"/>
</dbReference>
<accession>A0A7X2MXK9</accession>
<dbReference type="SUPFAM" id="SSF50494">
    <property type="entry name" value="Trypsin-like serine proteases"/>
    <property type="match status" value="1"/>
</dbReference>
<evidence type="ECO:0000256" key="4">
    <source>
        <dbReference type="SAM" id="Phobius"/>
    </source>
</evidence>
<dbReference type="InterPro" id="IPR036034">
    <property type="entry name" value="PDZ_sf"/>
</dbReference>
<proteinExistence type="inferred from homology"/>
<evidence type="ECO:0000259" key="5">
    <source>
        <dbReference type="PROSITE" id="PS50106"/>
    </source>
</evidence>
<dbReference type="GO" id="GO:0006508">
    <property type="term" value="P:proteolysis"/>
    <property type="evidence" value="ECO:0007669"/>
    <property type="project" value="UniProtKB-KW"/>
</dbReference>
<dbReference type="PANTHER" id="PTHR43343:SF3">
    <property type="entry name" value="PROTEASE DO-LIKE 8, CHLOROPLASTIC"/>
    <property type="match status" value="1"/>
</dbReference>
<feature type="domain" description="PDZ" evidence="5">
    <location>
        <begin position="325"/>
        <end position="399"/>
    </location>
</feature>
<gene>
    <name evidence="6" type="ORF">FYJ33_05905</name>
</gene>
<comment type="similarity">
    <text evidence="1">Belongs to the peptidase S1C family.</text>
</comment>
<dbReference type="EMBL" id="VULX01000005">
    <property type="protein sequence ID" value="MSR90952.1"/>
    <property type="molecule type" value="Genomic_DNA"/>
</dbReference>
<reference evidence="6 7" key="1">
    <citation type="submission" date="2019-08" db="EMBL/GenBank/DDBJ databases">
        <title>In-depth cultivation of the pig gut microbiome towards novel bacterial diversity and tailored functional studies.</title>
        <authorList>
            <person name="Wylensek D."/>
            <person name="Hitch T.C.A."/>
            <person name="Clavel T."/>
        </authorList>
    </citation>
    <scope>NUCLEOTIDE SEQUENCE [LARGE SCALE GENOMIC DNA]</scope>
    <source>
        <strain evidence="6 7">WCA-383-APC-5B</strain>
    </source>
</reference>
<dbReference type="InterPro" id="IPR051201">
    <property type="entry name" value="Chloro_Bact_Ser_Proteases"/>
</dbReference>
<dbReference type="AlphaFoldDB" id="A0A7X2MXK9"/>
<evidence type="ECO:0000256" key="1">
    <source>
        <dbReference type="ARBA" id="ARBA00010541"/>
    </source>
</evidence>
<dbReference type="PRINTS" id="PR00834">
    <property type="entry name" value="PROTEASES2C"/>
</dbReference>
<dbReference type="SMART" id="SM00228">
    <property type="entry name" value="PDZ"/>
    <property type="match status" value="1"/>
</dbReference>
<name>A0A7X2MXK9_9CLOT</name>
<organism evidence="6 7">
    <name type="scientific">Inconstantimicrobium porci</name>
    <dbReference type="NCBI Taxonomy" id="2652291"/>
    <lineage>
        <taxon>Bacteria</taxon>
        <taxon>Bacillati</taxon>
        <taxon>Bacillota</taxon>
        <taxon>Clostridia</taxon>
        <taxon>Eubacteriales</taxon>
        <taxon>Clostridiaceae</taxon>
        <taxon>Inconstantimicrobium</taxon>
    </lineage>
</organism>
<evidence type="ECO:0000313" key="7">
    <source>
        <dbReference type="Proteomes" id="UP000460287"/>
    </source>
</evidence>
<dbReference type="Pfam" id="PF13180">
    <property type="entry name" value="PDZ_2"/>
    <property type="match status" value="1"/>
</dbReference>
<dbReference type="PANTHER" id="PTHR43343">
    <property type="entry name" value="PEPTIDASE S12"/>
    <property type="match status" value="1"/>
</dbReference>
<dbReference type="GO" id="GO:0004252">
    <property type="term" value="F:serine-type endopeptidase activity"/>
    <property type="evidence" value="ECO:0007669"/>
    <property type="project" value="InterPro"/>
</dbReference>
<sequence>MYDIRNNNNTSNKNTYYSSQEEKFENPYNNFNAQSSKKPKKTKIKKSRDGFGKKIAAIVCGALICTLVGGAAGAGATIFLSRNTDVLDRSSVKKVVYESPKFSSTTGAMSVVDAVNKVKPAVVTVSTKSIVSGVFGQQEQQSGVGSGFIIDKEGSIITNYHVVQGASTVKVILSTGKEANAKVINYDASQDLAMVKITDSNVKIPGVAELGDSEKIQAGEEVIAIGSPLGEQFTGTVTKGIISAVNRTVKSSDGKTSNYIQTDAAINPGNSGGPLINSEGKVIGINTAKISESGVEGFGFSIPINTAKERISSLSKPLLKIGISGIAVDETTSKQHNIPVGVWVNSVENFSAAAKAGIQRGDVITSFDGKTVKTVDEINTIKAKHNNGDVVKVVVSRDGKKLTLSLKLEVSPN</sequence>
<dbReference type="SUPFAM" id="SSF50156">
    <property type="entry name" value="PDZ domain-like"/>
    <property type="match status" value="1"/>
</dbReference>
<keyword evidence="2 6" id="KW-0645">Protease</keyword>
<feature type="transmembrane region" description="Helical" evidence="4">
    <location>
        <begin position="55"/>
        <end position="80"/>
    </location>
</feature>
<keyword evidence="3" id="KW-0378">Hydrolase</keyword>
<protein>
    <submittedName>
        <fullName evidence="6">Trypsin-like serine protease</fullName>
    </submittedName>
</protein>
<dbReference type="Gene3D" id="2.40.10.10">
    <property type="entry name" value="Trypsin-like serine proteases"/>
    <property type="match status" value="2"/>
</dbReference>
<evidence type="ECO:0000256" key="3">
    <source>
        <dbReference type="ARBA" id="ARBA00022801"/>
    </source>
</evidence>
<evidence type="ECO:0000313" key="6">
    <source>
        <dbReference type="EMBL" id="MSR90952.1"/>
    </source>
</evidence>
<comment type="caution">
    <text evidence="6">The sequence shown here is derived from an EMBL/GenBank/DDBJ whole genome shotgun (WGS) entry which is preliminary data.</text>
</comment>
<keyword evidence="4" id="KW-1133">Transmembrane helix</keyword>
<dbReference type="Gene3D" id="2.30.42.10">
    <property type="match status" value="1"/>
</dbReference>
<keyword evidence="4" id="KW-0472">Membrane</keyword>
<dbReference type="PROSITE" id="PS50106">
    <property type="entry name" value="PDZ"/>
    <property type="match status" value="1"/>
</dbReference>